<keyword evidence="11" id="KW-1185">Reference proteome</keyword>
<evidence type="ECO:0000256" key="4">
    <source>
        <dbReference type="ARBA" id="ARBA00022475"/>
    </source>
</evidence>
<keyword evidence="3 8" id="KW-0813">Transport</keyword>
<dbReference type="GO" id="GO:0005886">
    <property type="term" value="C:plasma membrane"/>
    <property type="evidence" value="ECO:0007669"/>
    <property type="project" value="UniProtKB-SubCell"/>
</dbReference>
<feature type="transmembrane region" description="Helical" evidence="9">
    <location>
        <begin position="61"/>
        <end position="82"/>
    </location>
</feature>
<keyword evidence="6 9" id="KW-1133">Transmembrane helix</keyword>
<organism evidence="10 11">
    <name type="scientific">Viridibacillus arvi</name>
    <dbReference type="NCBI Taxonomy" id="263475"/>
    <lineage>
        <taxon>Bacteria</taxon>
        <taxon>Bacillati</taxon>
        <taxon>Bacillota</taxon>
        <taxon>Bacilli</taxon>
        <taxon>Bacillales</taxon>
        <taxon>Caryophanaceae</taxon>
        <taxon>Viridibacillus</taxon>
    </lineage>
</organism>
<feature type="transmembrane region" description="Helical" evidence="9">
    <location>
        <begin position="37"/>
        <end position="55"/>
    </location>
</feature>
<evidence type="ECO:0000313" key="10">
    <source>
        <dbReference type="EMBL" id="KOO50046.1"/>
    </source>
</evidence>
<protein>
    <submittedName>
        <fullName evidence="10">Cation:proton antiporter</fullName>
    </submittedName>
</protein>
<dbReference type="NCBIfam" id="NF009248">
    <property type="entry name" value="PRK12600.1"/>
    <property type="match status" value="1"/>
</dbReference>
<comment type="caution">
    <text evidence="10">The sequence shown here is derived from an EMBL/GenBank/DDBJ whole genome shotgun (WGS) entry which is preliminary data.</text>
</comment>
<dbReference type="PIRSF" id="PIRSF028784">
    <property type="entry name" value="MrpF"/>
    <property type="match status" value="1"/>
</dbReference>
<comment type="similarity">
    <text evidence="2 8">Belongs to the CPA3 antiporters (TC 2.A.63) subunit F family.</text>
</comment>
<dbReference type="GeneID" id="301137849"/>
<evidence type="ECO:0000256" key="7">
    <source>
        <dbReference type="ARBA" id="ARBA00023136"/>
    </source>
</evidence>
<keyword evidence="4 8" id="KW-1003">Cell membrane</keyword>
<dbReference type="OrthoDB" id="9799958at2"/>
<accession>A0A0M0LGF7</accession>
<dbReference type="PATRIC" id="fig|263475.3.peg.4753"/>
<dbReference type="AlphaFoldDB" id="A0A0M0LGF7"/>
<comment type="subcellular location">
    <subcellularLocation>
        <location evidence="1 8">Cell membrane</location>
        <topology evidence="1 8">Multi-pass membrane protein</topology>
    </subcellularLocation>
</comment>
<evidence type="ECO:0000256" key="3">
    <source>
        <dbReference type="ARBA" id="ARBA00022448"/>
    </source>
</evidence>
<sequence>MKETILLISLTLFALTIMVAFFRVLRGPSMPDRVVGLDMIGVNLLSMIAIISIVLKTKAFLEVILILGILSFIGTIAFSKYLERGTIVERKSDH</sequence>
<keyword evidence="8" id="KW-0050">Antiport</keyword>
<dbReference type="STRING" id="263475.AMD00_17290"/>
<dbReference type="GO" id="GO:0015385">
    <property type="term" value="F:sodium:proton antiporter activity"/>
    <property type="evidence" value="ECO:0007669"/>
    <property type="project" value="TreeGrafter"/>
</dbReference>
<keyword evidence="8" id="KW-0406">Ion transport</keyword>
<keyword evidence="5 9" id="KW-0812">Transmembrane</keyword>
<evidence type="ECO:0000256" key="5">
    <source>
        <dbReference type="ARBA" id="ARBA00022692"/>
    </source>
</evidence>
<reference evidence="11" key="1">
    <citation type="submission" date="2015-08" db="EMBL/GenBank/DDBJ databases">
        <title>Fjat-10028 dsm 16317.</title>
        <authorList>
            <person name="Liu B."/>
            <person name="Wang J."/>
            <person name="Zhu Y."/>
            <person name="Liu G."/>
            <person name="Chen Q."/>
            <person name="Chen Z."/>
            <person name="Lan J."/>
            <person name="Che J."/>
            <person name="Ge C."/>
            <person name="Shi H."/>
            <person name="Pan Z."/>
            <person name="Liu X."/>
        </authorList>
    </citation>
    <scope>NUCLEOTIDE SEQUENCE [LARGE SCALE GENOMIC DNA]</scope>
    <source>
        <strain evidence="11">DSM 16317</strain>
    </source>
</reference>
<dbReference type="Pfam" id="PF04066">
    <property type="entry name" value="MrpF_PhaF"/>
    <property type="match status" value="1"/>
</dbReference>
<keyword evidence="7 8" id="KW-0472">Membrane</keyword>
<evidence type="ECO:0000256" key="8">
    <source>
        <dbReference type="PIRNR" id="PIRNR028784"/>
    </source>
</evidence>
<dbReference type="EMBL" id="LILB01000005">
    <property type="protein sequence ID" value="KOO50046.1"/>
    <property type="molecule type" value="Genomic_DNA"/>
</dbReference>
<evidence type="ECO:0000256" key="2">
    <source>
        <dbReference type="ARBA" id="ARBA00009212"/>
    </source>
</evidence>
<proteinExistence type="inferred from homology"/>
<dbReference type="Proteomes" id="UP000036867">
    <property type="component" value="Unassembled WGS sequence"/>
</dbReference>
<dbReference type="RefSeq" id="WP_053418228.1">
    <property type="nucleotide sequence ID" value="NZ_JBCMHV010000025.1"/>
</dbReference>
<feature type="transmembrane region" description="Helical" evidence="9">
    <location>
        <begin position="6"/>
        <end position="25"/>
    </location>
</feature>
<evidence type="ECO:0000256" key="6">
    <source>
        <dbReference type="ARBA" id="ARBA00022989"/>
    </source>
</evidence>
<dbReference type="InterPro" id="IPR007208">
    <property type="entry name" value="MrpF/PhaF-like"/>
</dbReference>
<evidence type="ECO:0000256" key="1">
    <source>
        <dbReference type="ARBA" id="ARBA00004651"/>
    </source>
</evidence>
<name>A0A0M0LGF7_9BACL</name>
<evidence type="ECO:0000256" key="9">
    <source>
        <dbReference type="SAM" id="Phobius"/>
    </source>
</evidence>
<dbReference type="PANTHER" id="PTHR34702">
    <property type="entry name" value="NA(+)/H(+) ANTIPORTER SUBUNIT F1"/>
    <property type="match status" value="1"/>
</dbReference>
<dbReference type="PANTHER" id="PTHR34702:SF1">
    <property type="entry name" value="NA(+)_H(+) ANTIPORTER SUBUNIT F"/>
    <property type="match status" value="1"/>
</dbReference>
<evidence type="ECO:0000313" key="11">
    <source>
        <dbReference type="Proteomes" id="UP000036867"/>
    </source>
</evidence>
<gene>
    <name evidence="10" type="ORF">AMD00_17290</name>
</gene>